<dbReference type="OrthoDB" id="276989at2759"/>
<protein>
    <submittedName>
        <fullName evidence="3">ZYBA0S06-01332g1_1</fullName>
    </submittedName>
</protein>
<dbReference type="PANTHER" id="PTHR13395">
    <property type="entry name" value="SISTER CHROMATID COHESION PROTEIN DCC1-RELATED"/>
    <property type="match status" value="1"/>
</dbReference>
<comment type="similarity">
    <text evidence="1">Belongs to the DCC1 family.</text>
</comment>
<dbReference type="PANTHER" id="PTHR13395:SF6">
    <property type="entry name" value="SISTER CHROMATID COHESION PROTEIN DCC1"/>
    <property type="match status" value="1"/>
</dbReference>
<dbReference type="Pfam" id="PF09724">
    <property type="entry name" value="Dcc1"/>
    <property type="match status" value="1"/>
</dbReference>
<evidence type="ECO:0000313" key="4">
    <source>
        <dbReference type="Proteomes" id="UP000019375"/>
    </source>
</evidence>
<organism evidence="3 4">
    <name type="scientific">Zygosaccharomyces bailii (strain CLIB 213 / ATCC 58445 / CBS 680 / BCRC 21525 / NBRC 1098 / NCYC 1416 / NRRL Y-2227)</name>
    <dbReference type="NCBI Taxonomy" id="1333698"/>
    <lineage>
        <taxon>Eukaryota</taxon>
        <taxon>Fungi</taxon>
        <taxon>Dikarya</taxon>
        <taxon>Ascomycota</taxon>
        <taxon>Saccharomycotina</taxon>
        <taxon>Saccharomycetes</taxon>
        <taxon>Saccharomycetales</taxon>
        <taxon>Saccharomycetaceae</taxon>
        <taxon>Zygosaccharomyces</taxon>
    </lineage>
</organism>
<dbReference type="GO" id="GO:0006260">
    <property type="term" value="P:DNA replication"/>
    <property type="evidence" value="ECO:0007669"/>
    <property type="project" value="UniProtKB-KW"/>
</dbReference>
<gene>
    <name evidence="3" type="ORF">BN860_01332g</name>
</gene>
<proteinExistence type="inferred from homology"/>
<dbReference type="GO" id="GO:0031390">
    <property type="term" value="C:Ctf18 RFC-like complex"/>
    <property type="evidence" value="ECO:0007669"/>
    <property type="project" value="InterPro"/>
</dbReference>
<sequence length="370" mass="42703">MSTNLYSQLPTDSSYKLLQLTPELLEVLTCPTSTLRFKAADGSNSDVVLCSKDKTWLLRQKNHSNTVMLMREFMPDEEAKLDTTFGLPQPTTSFVGFARTTFEYETRRTKGRINLDAVPIHNGSLHFAQDINMPLNSLHELLAASPSSEQECMEQWAQVGGCLFQGHPCILSADFLSKALHVTLMSVMAESLNLSCMRLEETCEAVNKDMDQDSNPYTRDVVRTVLEKFGKRLHDQEDCWKLDQKRVAKWYGIKALRKYASETSLTSEEFLIKWKSTFPPYAPFDIDLDMLRGWYFRPMGSNLQYLSRDILPTDVKERFHMLFKLQSQWEMDDIIPFVEELNLKGLKIDVFLMKYARKRRVGKKSIICSR</sequence>
<dbReference type="GO" id="GO:0000785">
    <property type="term" value="C:chromatin"/>
    <property type="evidence" value="ECO:0007669"/>
    <property type="project" value="TreeGrafter"/>
</dbReference>
<dbReference type="Proteomes" id="UP000019375">
    <property type="component" value="Unassembled WGS sequence"/>
</dbReference>
<reference evidence="4" key="1">
    <citation type="journal article" date="2013" name="Genome Announc.">
        <title>Genome sequence of the food spoilage yeast Zygosaccharomyces bailii CLIB 213(T).</title>
        <authorList>
            <person name="Galeote V."/>
            <person name="Bigey F."/>
            <person name="Devillers H."/>
            <person name="Neuveglise C."/>
            <person name="Dequin S."/>
        </authorList>
    </citation>
    <scope>NUCLEOTIDE SEQUENCE [LARGE SCALE GENOMIC DNA]</scope>
    <source>
        <strain evidence="4">CLIB 213 / ATCC 58445 / CBS 680 / CCRC 21525 / NBRC 1098 / NCYC 1416 / NRRL Y-2227</strain>
    </source>
</reference>
<dbReference type="InterPro" id="IPR019128">
    <property type="entry name" value="Dcc1"/>
</dbReference>
<evidence type="ECO:0000256" key="2">
    <source>
        <dbReference type="ARBA" id="ARBA00022705"/>
    </source>
</evidence>
<accession>A0A8J2T8B2</accession>
<dbReference type="EMBL" id="HG316459">
    <property type="protein sequence ID" value="CDF90132.1"/>
    <property type="molecule type" value="Genomic_DNA"/>
</dbReference>
<keyword evidence="4" id="KW-1185">Reference proteome</keyword>
<name>A0A8J2T8B2_ZYGB2</name>
<evidence type="ECO:0000256" key="1">
    <source>
        <dbReference type="ARBA" id="ARBA00007017"/>
    </source>
</evidence>
<evidence type="ECO:0000313" key="3">
    <source>
        <dbReference type="EMBL" id="CDF90132.1"/>
    </source>
</evidence>
<dbReference type="GO" id="GO:0000775">
    <property type="term" value="C:chromosome, centromeric region"/>
    <property type="evidence" value="ECO:0007669"/>
    <property type="project" value="TreeGrafter"/>
</dbReference>
<dbReference type="GO" id="GO:0034088">
    <property type="term" value="P:maintenance of mitotic sister chromatid cohesion"/>
    <property type="evidence" value="ECO:0007669"/>
    <property type="project" value="TreeGrafter"/>
</dbReference>
<dbReference type="AlphaFoldDB" id="A0A8J2T8B2"/>
<keyword evidence="2" id="KW-0235">DNA replication</keyword>